<dbReference type="EMBL" id="JAPMXC010000006">
    <property type="protein sequence ID" value="MCY0388709.1"/>
    <property type="molecule type" value="Genomic_DNA"/>
</dbReference>
<evidence type="ECO:0000256" key="5">
    <source>
        <dbReference type="ARBA" id="ARBA00022692"/>
    </source>
</evidence>
<keyword evidence="7 12" id="KW-0675">Receptor</keyword>
<dbReference type="PROSITE" id="PS52016">
    <property type="entry name" value="TONB_DEPENDENT_REC_3"/>
    <property type="match status" value="1"/>
</dbReference>
<accession>A0ABT3ZQ67</accession>
<reference evidence="12" key="1">
    <citation type="submission" date="2022-11" db="EMBL/GenBank/DDBJ databases">
        <title>Robbsia betulipollinis sp. nov., isolated from pollen of birch (Betula pendula).</title>
        <authorList>
            <person name="Shi H."/>
            <person name="Ambika Manirajan B."/>
            <person name="Ratering S."/>
            <person name="Geissler-Plaum R."/>
            <person name="Schnell S."/>
        </authorList>
    </citation>
    <scope>NUCLEOTIDE SEQUENCE</scope>
    <source>
        <strain evidence="12">Bb-Pol-6</strain>
    </source>
</reference>
<evidence type="ECO:0000256" key="8">
    <source>
        <dbReference type="ARBA" id="ARBA00023237"/>
    </source>
</evidence>
<keyword evidence="4 9" id="KW-1134">Transmembrane beta strand</keyword>
<evidence type="ECO:0000256" key="3">
    <source>
        <dbReference type="ARBA" id="ARBA00022448"/>
    </source>
</evidence>
<keyword evidence="3 9" id="KW-0813">Transport</keyword>
<feature type="signal peptide" evidence="10">
    <location>
        <begin position="1"/>
        <end position="26"/>
    </location>
</feature>
<dbReference type="SUPFAM" id="SSF56935">
    <property type="entry name" value="Porins"/>
    <property type="match status" value="1"/>
</dbReference>
<organism evidence="12 13">
    <name type="scientific">Robbsia betulipollinis</name>
    <dbReference type="NCBI Taxonomy" id="2981849"/>
    <lineage>
        <taxon>Bacteria</taxon>
        <taxon>Pseudomonadati</taxon>
        <taxon>Pseudomonadota</taxon>
        <taxon>Betaproteobacteria</taxon>
        <taxon>Burkholderiales</taxon>
        <taxon>Burkholderiaceae</taxon>
        <taxon>Robbsia</taxon>
    </lineage>
</organism>
<evidence type="ECO:0000256" key="6">
    <source>
        <dbReference type="ARBA" id="ARBA00023136"/>
    </source>
</evidence>
<keyword evidence="8 9" id="KW-0998">Cell outer membrane</keyword>
<evidence type="ECO:0000256" key="2">
    <source>
        <dbReference type="ARBA" id="ARBA00009810"/>
    </source>
</evidence>
<dbReference type="InterPro" id="IPR036942">
    <property type="entry name" value="Beta-barrel_TonB_sf"/>
</dbReference>
<evidence type="ECO:0000313" key="12">
    <source>
        <dbReference type="EMBL" id="MCY0388709.1"/>
    </source>
</evidence>
<dbReference type="PANTHER" id="PTHR32552">
    <property type="entry name" value="FERRICHROME IRON RECEPTOR-RELATED"/>
    <property type="match status" value="1"/>
</dbReference>
<comment type="similarity">
    <text evidence="2 9">Belongs to the TonB-dependent receptor family.</text>
</comment>
<name>A0ABT3ZQ67_9BURK</name>
<comment type="subcellular location">
    <subcellularLocation>
        <location evidence="1 9">Cell outer membrane</location>
        <topology evidence="1 9">Multi-pass membrane protein</topology>
    </subcellularLocation>
</comment>
<gene>
    <name evidence="12" type="ORF">OVY01_16150</name>
</gene>
<sequence length="496" mass="52257">MAQGLPLFALPLAALPLASLASNAYAEDTPATASAAISQDGRLPGVSVKANRDVLPGDPAPALPGGQVASGAQIGVLGQQKLIDVPFSVTSYTAQTIADQQAHTVADVVANDPAVRSAYGYGTFAENYIIRGFEVYSDDISLNGLYGITPRQLVATETLERVDIFKGANTFVNGAAPGGSGIGGNINLETKRADDTPLTRVTVEGSASGQLGTHIDIGRRFGDNDQFGIRVNQTVESGETSVDGEHRRTEQTSVALDYRGSQWRVSGDFIYQKQHVSDGRPVVYVTGDSVPSVPSATTNYAQTWTYYDLQDTVGMLRAEYDLTPNWTVYATGGLRHTDEHSDTGALTYGTDGATTGYRFGVPLKEDAASAEVGVRGKFMTGPVSNAVNVGVLVNRIVTDAAYDGSATYATSLYNTTQVARPGDAYSAGNFASPGTTARTLLRSVSVADTFGFFQDRLLLTAGMRHQSIVANGYAYGTGEQDSAYNESATTPIFGAV</sequence>
<dbReference type="InterPro" id="IPR039426">
    <property type="entry name" value="TonB-dep_rcpt-like"/>
</dbReference>
<evidence type="ECO:0000256" key="1">
    <source>
        <dbReference type="ARBA" id="ARBA00004571"/>
    </source>
</evidence>
<dbReference type="PANTHER" id="PTHR32552:SF82">
    <property type="entry name" value="FCUA PROTEIN"/>
    <property type="match status" value="1"/>
</dbReference>
<evidence type="ECO:0000259" key="11">
    <source>
        <dbReference type="Pfam" id="PF07715"/>
    </source>
</evidence>
<dbReference type="Pfam" id="PF07715">
    <property type="entry name" value="Plug"/>
    <property type="match status" value="1"/>
</dbReference>
<dbReference type="Gene3D" id="2.40.170.20">
    <property type="entry name" value="TonB-dependent receptor, beta-barrel domain"/>
    <property type="match status" value="1"/>
</dbReference>
<proteinExistence type="inferred from homology"/>
<keyword evidence="13" id="KW-1185">Reference proteome</keyword>
<evidence type="ECO:0000256" key="7">
    <source>
        <dbReference type="ARBA" id="ARBA00023170"/>
    </source>
</evidence>
<protein>
    <submittedName>
        <fullName evidence="12">TonB-dependent receptor plug domain-containing protein</fullName>
    </submittedName>
</protein>
<evidence type="ECO:0000313" key="13">
    <source>
        <dbReference type="Proteomes" id="UP001082899"/>
    </source>
</evidence>
<evidence type="ECO:0000256" key="10">
    <source>
        <dbReference type="SAM" id="SignalP"/>
    </source>
</evidence>
<keyword evidence="6 9" id="KW-0472">Membrane</keyword>
<keyword evidence="10" id="KW-0732">Signal</keyword>
<comment type="caution">
    <text evidence="12">The sequence shown here is derived from an EMBL/GenBank/DDBJ whole genome shotgun (WGS) entry which is preliminary data.</text>
</comment>
<dbReference type="Proteomes" id="UP001082899">
    <property type="component" value="Unassembled WGS sequence"/>
</dbReference>
<feature type="domain" description="TonB-dependent receptor plug" evidence="11">
    <location>
        <begin position="82"/>
        <end position="179"/>
    </location>
</feature>
<evidence type="ECO:0000256" key="4">
    <source>
        <dbReference type="ARBA" id="ARBA00022452"/>
    </source>
</evidence>
<feature type="chain" id="PRO_5047451609" evidence="10">
    <location>
        <begin position="27"/>
        <end position="496"/>
    </location>
</feature>
<dbReference type="Gene3D" id="2.170.130.10">
    <property type="entry name" value="TonB-dependent receptor, plug domain"/>
    <property type="match status" value="1"/>
</dbReference>
<keyword evidence="5 9" id="KW-0812">Transmembrane</keyword>
<dbReference type="InterPro" id="IPR012910">
    <property type="entry name" value="Plug_dom"/>
</dbReference>
<dbReference type="InterPro" id="IPR037066">
    <property type="entry name" value="Plug_dom_sf"/>
</dbReference>
<evidence type="ECO:0000256" key="9">
    <source>
        <dbReference type="PROSITE-ProRule" id="PRU01360"/>
    </source>
</evidence>